<name>A0A1F5ZJS7_9BACT</name>
<dbReference type="Pfam" id="PF07883">
    <property type="entry name" value="Cupin_2"/>
    <property type="match status" value="1"/>
</dbReference>
<organism evidence="2 3">
    <name type="scientific">Candidatus Gottesmanbacteria bacterium RIFCSPHIGHO2_01_FULL_46_14</name>
    <dbReference type="NCBI Taxonomy" id="1798380"/>
    <lineage>
        <taxon>Bacteria</taxon>
        <taxon>Candidatus Gottesmaniibacteriota</taxon>
    </lineage>
</organism>
<dbReference type="InterPro" id="IPR014710">
    <property type="entry name" value="RmlC-like_jellyroll"/>
</dbReference>
<evidence type="ECO:0000313" key="3">
    <source>
        <dbReference type="Proteomes" id="UP000177416"/>
    </source>
</evidence>
<dbReference type="PANTHER" id="PTHR43346">
    <property type="entry name" value="LIGAND BINDING DOMAIN PROTEIN, PUTATIVE (AFU_ORTHOLOGUE AFUA_6G14370)-RELATED"/>
    <property type="match status" value="1"/>
</dbReference>
<dbReference type="CDD" id="cd02223">
    <property type="entry name" value="cupin_Bh2720-like"/>
    <property type="match status" value="1"/>
</dbReference>
<dbReference type="InterPro" id="IPR013096">
    <property type="entry name" value="Cupin_2"/>
</dbReference>
<dbReference type="EMBL" id="MFJJ01000055">
    <property type="protein sequence ID" value="OGG12740.1"/>
    <property type="molecule type" value="Genomic_DNA"/>
</dbReference>
<dbReference type="SUPFAM" id="SSF51182">
    <property type="entry name" value="RmlC-like cupins"/>
    <property type="match status" value="1"/>
</dbReference>
<dbReference type="Gene3D" id="2.60.120.10">
    <property type="entry name" value="Jelly Rolls"/>
    <property type="match status" value="1"/>
</dbReference>
<protein>
    <submittedName>
        <fullName evidence="2">Cupin</fullName>
    </submittedName>
</protein>
<accession>A0A1F5ZJS7</accession>
<dbReference type="PANTHER" id="PTHR43346:SF1">
    <property type="entry name" value="QUERCETIN 2,3-DIOXYGENASE-RELATED"/>
    <property type="match status" value="1"/>
</dbReference>
<reference evidence="2 3" key="1">
    <citation type="journal article" date="2016" name="Nat. Commun.">
        <title>Thousands of microbial genomes shed light on interconnected biogeochemical processes in an aquifer system.</title>
        <authorList>
            <person name="Anantharaman K."/>
            <person name="Brown C.T."/>
            <person name="Hug L.A."/>
            <person name="Sharon I."/>
            <person name="Castelle C.J."/>
            <person name="Probst A.J."/>
            <person name="Thomas B.C."/>
            <person name="Singh A."/>
            <person name="Wilkins M.J."/>
            <person name="Karaoz U."/>
            <person name="Brodie E.L."/>
            <person name="Williams K.H."/>
            <person name="Hubbard S.S."/>
            <person name="Banfield J.F."/>
        </authorList>
    </citation>
    <scope>NUCLEOTIDE SEQUENCE [LARGE SCALE GENOMIC DNA]</scope>
</reference>
<dbReference type="Proteomes" id="UP000177416">
    <property type="component" value="Unassembled WGS sequence"/>
</dbReference>
<dbReference type="InterPro" id="IPR011051">
    <property type="entry name" value="RmlC_Cupin_sf"/>
</dbReference>
<dbReference type="AlphaFoldDB" id="A0A1F5ZJS7"/>
<evidence type="ECO:0000313" key="2">
    <source>
        <dbReference type="EMBL" id="OGG12740.1"/>
    </source>
</evidence>
<comment type="caution">
    <text evidence="2">The sequence shown here is derived from an EMBL/GenBank/DDBJ whole genome shotgun (WGS) entry which is preliminary data.</text>
</comment>
<sequence>MKGYQGNIEELSLANTSFRTVLYTTKNLQLVLMSLLPNEEIGEEVHDVDQFFRFEKGMGKAIIDGNEYEIGDGDVVIVPAGAKHNIINTSSSDPLKLYTLYCPPHHRDGVVHATKADATGDTEHFDGKTTE</sequence>
<proteinExistence type="predicted"/>
<feature type="domain" description="Cupin type-2" evidence="1">
    <location>
        <begin position="32"/>
        <end position="100"/>
    </location>
</feature>
<gene>
    <name evidence="2" type="ORF">A2875_01940</name>
</gene>
<dbReference type="InterPro" id="IPR052538">
    <property type="entry name" value="Flavonoid_dioxygenase-like"/>
</dbReference>
<evidence type="ECO:0000259" key="1">
    <source>
        <dbReference type="Pfam" id="PF07883"/>
    </source>
</evidence>